<dbReference type="RefSeq" id="WP_185693248.1">
    <property type="nucleotide sequence ID" value="NZ_JACHVA010000101.1"/>
</dbReference>
<name>A0A7X1AZ02_9BACT</name>
<reference evidence="1 2" key="1">
    <citation type="submission" date="2020-07" db="EMBL/GenBank/DDBJ databases">
        <authorList>
            <person name="Feng X."/>
        </authorList>
    </citation>
    <scope>NUCLEOTIDE SEQUENCE [LARGE SCALE GENOMIC DNA]</scope>
    <source>
        <strain evidence="1 2">JCM14086</strain>
    </source>
</reference>
<keyword evidence="2" id="KW-1185">Reference proteome</keyword>
<evidence type="ECO:0000313" key="2">
    <source>
        <dbReference type="Proteomes" id="UP000525652"/>
    </source>
</evidence>
<protein>
    <submittedName>
        <fullName evidence="1">Uncharacterized protein</fullName>
    </submittedName>
</protein>
<dbReference type="Proteomes" id="UP000525652">
    <property type="component" value="Unassembled WGS sequence"/>
</dbReference>
<proteinExistence type="predicted"/>
<dbReference type="AlphaFoldDB" id="A0A7X1AZ02"/>
<gene>
    <name evidence="1" type="ORF">H5P30_12435</name>
</gene>
<dbReference type="EMBL" id="JACHVA010000101">
    <property type="protein sequence ID" value="MBC2602581.1"/>
    <property type="molecule type" value="Genomic_DNA"/>
</dbReference>
<evidence type="ECO:0000313" key="1">
    <source>
        <dbReference type="EMBL" id="MBC2602581.1"/>
    </source>
</evidence>
<organism evidence="1 2">
    <name type="scientific">Puniceicoccus vermicola</name>
    <dbReference type="NCBI Taxonomy" id="388746"/>
    <lineage>
        <taxon>Bacteria</taxon>
        <taxon>Pseudomonadati</taxon>
        <taxon>Verrucomicrobiota</taxon>
        <taxon>Opitutia</taxon>
        <taxon>Puniceicoccales</taxon>
        <taxon>Puniceicoccaceae</taxon>
        <taxon>Puniceicoccus</taxon>
    </lineage>
</organism>
<comment type="caution">
    <text evidence="1">The sequence shown here is derived from an EMBL/GenBank/DDBJ whole genome shotgun (WGS) entry which is preliminary data.</text>
</comment>
<accession>A0A7X1AZ02</accession>
<sequence length="87" mass="9808">MGTDLVCPRSVRASNNETGKVNPHRYHAIPKIFLQQSKRFCIAIYERDSGAISEHCRYAAKLDAGYTSDNNGGFTFLCWIDLTPVNR</sequence>